<feature type="chain" id="PRO_5046070156" evidence="8">
    <location>
        <begin position="20"/>
        <end position="1001"/>
    </location>
</feature>
<sequence>MKKLTLLSIFFMITVVAFAQKNTVVSGVVKSIDGEVLPGATISSQLLKLKTITNVKGEFEIKTTLDDVLEVTYLGFKTQFFPLAGKNKVIIELKSADNSLEQVIVVGYGTQKKKDLTGAVSNISGDLVSDRKATQVSQALQGAVAGVTVTRSSGAPGATGTVLVRGVTSLGSTSPLVLIDGTPGSIDDVNPDDIADISVLKDAASSAIYGSRAAAGVILITTKRAKEGVAKFSYNSDFGWQTPSVQPKFADVQTYMRLYNELLVNDGTSPQFSEDYINKYLENNKLDPDSYPNTDWLNSFLKTSAFQQRHFLDFSIGSEKIKSQASFGYISQDALSPNQNYERLTFRVNNDFELSSKLKGLFDVNFKRSLKHSPYGTGDNSYFYTATQLPPLYGDYYSDGRYAEGKGGANPVANAREDGYSNAKYNNLSGRIGLVFNPLKELTFTGIVSPELDFARLTDWQRIGNFTAKNDPTVVTFRSGTVNSLKENSDNSTTLNLQFLANYDRVIKKDHTINFLLGFENNTYNQENFTAYRDGFIFPNYTVLDAGATAAQATSGNGSQTALRSFFGRAMYNYKGKYLIQSNARIDGSSRFDRDYRWGFFPSIAGGWVISEEPFSKKLLKDNYLKVRASWGRLGNQNIGNYPYISQVSLGNNLFYDGNSIVPLVSGGISDYAVKDITWETTESADYGLDLITLRNRLELNFDYYNKHTYNLLYKLPVPLFTGLTAPFQNAAEMKTKGFDLNISWRDKINEFHYSIGANLSDSKSNVTNLKGTSTLGTKALLENQEYNVWYGYKSLGLFQSQSEIASSALLTGKEQPGDMKYQDIDGDGKITADKDRVPLGGSLPRYTYGGFIEMSYKNFDFNTSFQGIGKQINRLSGIIVQPFVENFGNVSNYIVNNYWTPQNTTAHYPRLTYKNDNSVNYVVSDYWLTSGAYFRVKNMTLGYTLPKDIVKKAGIANLRVYLSGTDLLLISKYPKGWDVESPSSGYPITTTYYLGVNVQF</sequence>
<evidence type="ECO:0000256" key="3">
    <source>
        <dbReference type="ARBA" id="ARBA00022452"/>
    </source>
</evidence>
<evidence type="ECO:0000256" key="7">
    <source>
        <dbReference type="PROSITE-ProRule" id="PRU01360"/>
    </source>
</evidence>
<dbReference type="NCBIfam" id="TIGR04057">
    <property type="entry name" value="SusC_RagA_signa"/>
    <property type="match status" value="1"/>
</dbReference>
<keyword evidence="8" id="KW-0732">Signal</keyword>
<evidence type="ECO:0000313" key="10">
    <source>
        <dbReference type="EMBL" id="MBK0381942.1"/>
    </source>
</evidence>
<keyword evidence="3 7" id="KW-1134">Transmembrane beta strand</keyword>
<evidence type="ECO:0000313" key="11">
    <source>
        <dbReference type="Proteomes" id="UP000660024"/>
    </source>
</evidence>
<dbReference type="Gene3D" id="2.170.130.10">
    <property type="entry name" value="TonB-dependent receptor, plug domain"/>
    <property type="match status" value="1"/>
</dbReference>
<dbReference type="Pfam" id="PF13715">
    <property type="entry name" value="CarbopepD_reg_2"/>
    <property type="match status" value="1"/>
</dbReference>
<dbReference type="Proteomes" id="UP000660024">
    <property type="component" value="Unassembled WGS sequence"/>
</dbReference>
<feature type="signal peptide" evidence="8">
    <location>
        <begin position="1"/>
        <end position="19"/>
    </location>
</feature>
<evidence type="ECO:0000256" key="1">
    <source>
        <dbReference type="ARBA" id="ARBA00004571"/>
    </source>
</evidence>
<comment type="subcellular location">
    <subcellularLocation>
        <location evidence="1 7">Cell outer membrane</location>
        <topology evidence="1 7">Multi-pass membrane protein</topology>
    </subcellularLocation>
</comment>
<evidence type="ECO:0000259" key="9">
    <source>
        <dbReference type="Pfam" id="PF07715"/>
    </source>
</evidence>
<reference evidence="10 11" key="1">
    <citation type="submission" date="2020-12" db="EMBL/GenBank/DDBJ databases">
        <title>Bacterial novel species Pedobacter sp. SD-b isolated from soil.</title>
        <authorList>
            <person name="Jung H.-Y."/>
        </authorList>
    </citation>
    <scope>NUCLEOTIDE SEQUENCE [LARGE SCALE GENOMIC DNA]</scope>
    <source>
        <strain evidence="10 11">SD-b</strain>
    </source>
</reference>
<dbReference type="InterPro" id="IPR037066">
    <property type="entry name" value="Plug_dom_sf"/>
</dbReference>
<dbReference type="InterPro" id="IPR036942">
    <property type="entry name" value="Beta-barrel_TonB_sf"/>
</dbReference>
<keyword evidence="5 7" id="KW-0472">Membrane</keyword>
<evidence type="ECO:0000256" key="5">
    <source>
        <dbReference type="ARBA" id="ARBA00023136"/>
    </source>
</evidence>
<dbReference type="Pfam" id="PF07715">
    <property type="entry name" value="Plug"/>
    <property type="match status" value="1"/>
</dbReference>
<feature type="domain" description="TonB-dependent receptor plug" evidence="9">
    <location>
        <begin position="112"/>
        <end position="217"/>
    </location>
</feature>
<evidence type="ECO:0000256" key="8">
    <source>
        <dbReference type="SAM" id="SignalP"/>
    </source>
</evidence>
<dbReference type="InterPro" id="IPR023996">
    <property type="entry name" value="TonB-dep_OMP_SusC/RagA"/>
</dbReference>
<comment type="similarity">
    <text evidence="7">Belongs to the TonB-dependent receptor family.</text>
</comment>
<organism evidence="10 11">
    <name type="scientific">Pedobacter segetis</name>
    <dbReference type="NCBI Taxonomy" id="2793069"/>
    <lineage>
        <taxon>Bacteria</taxon>
        <taxon>Pseudomonadati</taxon>
        <taxon>Bacteroidota</taxon>
        <taxon>Sphingobacteriia</taxon>
        <taxon>Sphingobacteriales</taxon>
        <taxon>Sphingobacteriaceae</taxon>
        <taxon>Pedobacter</taxon>
    </lineage>
</organism>
<accession>A0ABS1BGH7</accession>
<dbReference type="Gene3D" id="2.40.170.20">
    <property type="entry name" value="TonB-dependent receptor, beta-barrel domain"/>
    <property type="match status" value="1"/>
</dbReference>
<evidence type="ECO:0000256" key="2">
    <source>
        <dbReference type="ARBA" id="ARBA00022448"/>
    </source>
</evidence>
<dbReference type="InterPro" id="IPR039426">
    <property type="entry name" value="TonB-dep_rcpt-like"/>
</dbReference>
<dbReference type="InterPro" id="IPR012910">
    <property type="entry name" value="Plug_dom"/>
</dbReference>
<gene>
    <name evidence="10" type="ORF">I5M32_03135</name>
</gene>
<keyword evidence="6 7" id="KW-0998">Cell outer membrane</keyword>
<dbReference type="EMBL" id="JAEHFY010000003">
    <property type="protein sequence ID" value="MBK0381942.1"/>
    <property type="molecule type" value="Genomic_DNA"/>
</dbReference>
<evidence type="ECO:0000256" key="4">
    <source>
        <dbReference type="ARBA" id="ARBA00022692"/>
    </source>
</evidence>
<comment type="caution">
    <text evidence="10">The sequence shown here is derived from an EMBL/GenBank/DDBJ whole genome shotgun (WGS) entry which is preliminary data.</text>
</comment>
<dbReference type="SUPFAM" id="SSF49464">
    <property type="entry name" value="Carboxypeptidase regulatory domain-like"/>
    <property type="match status" value="1"/>
</dbReference>
<keyword evidence="11" id="KW-1185">Reference proteome</keyword>
<keyword evidence="10" id="KW-0675">Receptor</keyword>
<dbReference type="NCBIfam" id="TIGR04056">
    <property type="entry name" value="OMP_RagA_SusC"/>
    <property type="match status" value="1"/>
</dbReference>
<evidence type="ECO:0000256" key="6">
    <source>
        <dbReference type="ARBA" id="ARBA00023237"/>
    </source>
</evidence>
<dbReference type="InterPro" id="IPR023997">
    <property type="entry name" value="TonB-dep_OMP_SusC/RagA_CS"/>
</dbReference>
<proteinExistence type="inferred from homology"/>
<dbReference type="InterPro" id="IPR008969">
    <property type="entry name" value="CarboxyPept-like_regulatory"/>
</dbReference>
<dbReference type="SUPFAM" id="SSF56935">
    <property type="entry name" value="Porins"/>
    <property type="match status" value="1"/>
</dbReference>
<dbReference type="PROSITE" id="PS52016">
    <property type="entry name" value="TONB_DEPENDENT_REC_3"/>
    <property type="match status" value="1"/>
</dbReference>
<dbReference type="RefSeq" id="WP_200584723.1">
    <property type="nucleotide sequence ID" value="NZ_JAEHFY010000003.1"/>
</dbReference>
<name>A0ABS1BGH7_9SPHI</name>
<keyword evidence="2 7" id="KW-0813">Transport</keyword>
<keyword evidence="4 7" id="KW-0812">Transmembrane</keyword>
<protein>
    <submittedName>
        <fullName evidence="10">TonB-dependent receptor</fullName>
    </submittedName>
</protein>